<dbReference type="Gene3D" id="2.60.40.1080">
    <property type="match status" value="11"/>
</dbReference>
<name>A0ABV5AXI3_9BACL</name>
<evidence type="ECO:0000256" key="1">
    <source>
        <dbReference type="SAM" id="SignalP"/>
    </source>
</evidence>
<dbReference type="Pfam" id="PF02368">
    <property type="entry name" value="Big_2"/>
    <property type="match status" value="5"/>
</dbReference>
<dbReference type="InterPro" id="IPR003343">
    <property type="entry name" value="Big_2"/>
</dbReference>
<feature type="domain" description="BIG2" evidence="2">
    <location>
        <begin position="785"/>
        <end position="867"/>
    </location>
</feature>
<evidence type="ECO:0000313" key="3">
    <source>
        <dbReference type="EMBL" id="MFB5268903.1"/>
    </source>
</evidence>
<evidence type="ECO:0000259" key="2">
    <source>
        <dbReference type="SMART" id="SM00635"/>
    </source>
</evidence>
<feature type="chain" id="PRO_5046594011" evidence="1">
    <location>
        <begin position="28"/>
        <end position="954"/>
    </location>
</feature>
<gene>
    <name evidence="3" type="ORF">ACE41H_19250</name>
</gene>
<dbReference type="PANTHER" id="PTHR23019:SF0">
    <property type="entry name" value="NUCLEAR PORE MEMBRANE GLYCOPROTEIN 210"/>
    <property type="match status" value="1"/>
</dbReference>
<dbReference type="RefSeq" id="WP_375357198.1">
    <property type="nucleotide sequence ID" value="NZ_JBHHMI010000021.1"/>
</dbReference>
<feature type="domain" description="BIG2" evidence="2">
    <location>
        <begin position="202"/>
        <end position="285"/>
    </location>
</feature>
<feature type="domain" description="BIG2" evidence="2">
    <location>
        <begin position="371"/>
        <end position="452"/>
    </location>
</feature>
<reference evidence="3 4" key="1">
    <citation type="submission" date="2024-09" db="EMBL/GenBank/DDBJ databases">
        <title>Paenibacillus zeirhizospherea sp. nov., isolated from surface of the maize (Zea mays) roots in a horticulture field, Hungary.</title>
        <authorList>
            <person name="Marton D."/>
            <person name="Farkas M."/>
            <person name="Bedics A."/>
            <person name="Toth E."/>
            <person name="Tancsics A."/>
            <person name="Boka K."/>
            <person name="Maroti G."/>
            <person name="Kriszt B."/>
            <person name="Cserhati M."/>
        </authorList>
    </citation>
    <scope>NUCLEOTIDE SEQUENCE [LARGE SCALE GENOMIC DNA]</scope>
    <source>
        <strain evidence="3 4">KCTC 33519</strain>
    </source>
</reference>
<feature type="domain" description="BIG2" evidence="2">
    <location>
        <begin position="709"/>
        <end position="783"/>
    </location>
</feature>
<feature type="domain" description="BIG2" evidence="2">
    <location>
        <begin position="31"/>
        <end position="111"/>
    </location>
</feature>
<feature type="domain" description="BIG2" evidence="2">
    <location>
        <begin position="870"/>
        <end position="950"/>
    </location>
</feature>
<feature type="domain" description="BIG2" evidence="2">
    <location>
        <begin position="120"/>
        <end position="201"/>
    </location>
</feature>
<dbReference type="InterPro" id="IPR045197">
    <property type="entry name" value="NUP210-like"/>
</dbReference>
<dbReference type="PANTHER" id="PTHR23019">
    <property type="entry name" value="NUCLEAR PORE MEMBRANE GLYCOPROTEIN GP210-RELATED"/>
    <property type="match status" value="1"/>
</dbReference>
<proteinExistence type="predicted"/>
<organism evidence="3 4">
    <name type="scientific">Paenibacillus enshidis</name>
    <dbReference type="NCBI Taxonomy" id="1458439"/>
    <lineage>
        <taxon>Bacteria</taxon>
        <taxon>Bacillati</taxon>
        <taxon>Bacillota</taxon>
        <taxon>Bacilli</taxon>
        <taxon>Bacillales</taxon>
        <taxon>Paenibacillaceae</taxon>
        <taxon>Paenibacillus</taxon>
    </lineage>
</organism>
<feature type="domain" description="BIG2" evidence="2">
    <location>
        <begin position="619"/>
        <end position="700"/>
    </location>
</feature>
<accession>A0ABV5AXI3</accession>
<dbReference type="InterPro" id="IPR008964">
    <property type="entry name" value="Invasin/intimin_cell_adhesion"/>
</dbReference>
<feature type="domain" description="BIG2" evidence="2">
    <location>
        <begin position="535"/>
        <end position="616"/>
    </location>
</feature>
<dbReference type="SMART" id="SM00635">
    <property type="entry name" value="BID_2"/>
    <property type="match status" value="11"/>
</dbReference>
<evidence type="ECO:0000313" key="4">
    <source>
        <dbReference type="Proteomes" id="UP001580346"/>
    </source>
</evidence>
<keyword evidence="4" id="KW-1185">Reference proteome</keyword>
<dbReference type="EMBL" id="JBHHMI010000021">
    <property type="protein sequence ID" value="MFB5268903.1"/>
    <property type="molecule type" value="Genomic_DNA"/>
</dbReference>
<dbReference type="SUPFAM" id="SSF49373">
    <property type="entry name" value="Invasin/intimin cell-adhesion fragments"/>
    <property type="match status" value="9"/>
</dbReference>
<keyword evidence="1" id="KW-0732">Signal</keyword>
<feature type="domain" description="BIG2" evidence="2">
    <location>
        <begin position="455"/>
        <end position="532"/>
    </location>
</feature>
<feature type="signal peptide" evidence="1">
    <location>
        <begin position="1"/>
        <end position="27"/>
    </location>
</feature>
<comment type="caution">
    <text evidence="3">The sequence shown here is derived from an EMBL/GenBank/DDBJ whole genome shotgun (WGS) entry which is preliminary data.</text>
</comment>
<dbReference type="Proteomes" id="UP001580346">
    <property type="component" value="Unassembled WGS sequence"/>
</dbReference>
<feature type="domain" description="BIG2" evidence="2">
    <location>
        <begin position="288"/>
        <end position="368"/>
    </location>
</feature>
<sequence length="954" mass="98921">MRNRLTKPLAIMLTFLLLIVGAAPAWAASTTVSKIVLSANSAQLMVGETLKLNATAVYSDAKTSDVTINADWTSDDTSIASVYNGTVTAKSVGTATIVAIFKDGDGKAFSQSASITVTKNVKALTADVTSLNIRKGASEQIALTATYSDNTTDNKVANQAEWTSSNAAVATVVNGAVTGIGAGKATITGVYGKQTVSVEVTVDVVKRITPSTTDVSLLLSEGPETVTLTATFPDGTTEDVTAAAEWSSSDEAVADVLKGSITPYKQGTAVITAEYGTKTATINVTVEKTSKLTVDNEDLFLGIGGEKQLKLTASYPEAAAKDVTADAQWTSSDESIASVYKGKVTANKAGLATITAKYGDKTATVKVSVEVARYLDFSQSQAILDSVGGKQQLELTATFADGTRKNVTASASYLSSSPSVADVKDGFVIGYSAGTTTITASYGTQTATLPVKVGQVNTLSVDKSEVYLAVKGTHQPVLKDENETDVTSQATWTSSNEAVASVSDGGLITAYSSGTAKITATYGGKTATITVNVETASHLDIGSSKISMSENGQAVQLTAKVTYTDGSTEIVTDSTTWTSDNDSIVYVNQGKLTAYKKGTAIITATYNGKTATVTVTVGEPAKLEVKSKSLVLDIDDTYQQQLTVTYKDGTTEDVTNEAEWTTSSAKAATVDSSGLITGMAEGEATVTATYGSLKATVKVEVGLASELEADKFLIVMSAGDDPQLITLTATNSKGDTRNVTKDAEWSSSSAAIASVKNGNVTAYKKGKANITAKYGGQKVTITVYVDTATKISASEVTLSLKTGETDNIKVTATLSDGSTIDVTDKAEWTTGSYKVATVKGGTVTATGYGKTSITAKYGGKTVKVPVTVDALKYLETSEVLLNLTVGQQVQLAGTATYVDGTEGDVTKKGVWTSSRILVATAKDGVIKGISKGKTNITLKFAGKTAKVVVNVTEK</sequence>
<protein>
    <submittedName>
        <fullName evidence="3">Ig-like domain-containing protein</fullName>
    </submittedName>
</protein>